<evidence type="ECO:0000256" key="2">
    <source>
        <dbReference type="ARBA" id="ARBA00023134"/>
    </source>
</evidence>
<evidence type="ECO:0000313" key="7">
    <source>
        <dbReference type="Proteomes" id="UP001295684"/>
    </source>
</evidence>
<dbReference type="CDD" id="cd00878">
    <property type="entry name" value="Arf_Arl"/>
    <property type="match status" value="1"/>
</dbReference>
<keyword evidence="4" id="KW-0479">Metal-binding</keyword>
<evidence type="ECO:0000313" key="6">
    <source>
        <dbReference type="EMBL" id="CAI2373816.1"/>
    </source>
</evidence>
<comment type="caution">
    <text evidence="6">The sequence shown here is derived from an EMBL/GenBank/DDBJ whole genome shotgun (WGS) entry which is preliminary data.</text>
</comment>
<dbReference type="GO" id="GO:0003924">
    <property type="term" value="F:GTPase activity"/>
    <property type="evidence" value="ECO:0007669"/>
    <property type="project" value="InterPro"/>
</dbReference>
<gene>
    <name evidence="6" type="ORF">ECRASSUSDP1_LOCUS15165</name>
</gene>
<comment type="similarity">
    <text evidence="5">Belongs to the small GTPase superfamily. Arf family.</text>
</comment>
<dbReference type="InterPro" id="IPR027417">
    <property type="entry name" value="P-loop_NTPase"/>
</dbReference>
<dbReference type="EMBL" id="CAMPGE010015179">
    <property type="protein sequence ID" value="CAI2373816.1"/>
    <property type="molecule type" value="Genomic_DNA"/>
</dbReference>
<dbReference type="InterPro" id="IPR005225">
    <property type="entry name" value="Small_GTP-bd"/>
</dbReference>
<evidence type="ECO:0000256" key="1">
    <source>
        <dbReference type="ARBA" id="ARBA00022741"/>
    </source>
</evidence>
<feature type="binding site" evidence="3">
    <location>
        <position position="71"/>
    </location>
    <ligand>
        <name>GTP</name>
        <dbReference type="ChEBI" id="CHEBI:37565"/>
    </ligand>
</feature>
<dbReference type="PROSITE" id="PS51417">
    <property type="entry name" value="ARF"/>
    <property type="match status" value="1"/>
</dbReference>
<accession>A0AAD1XJC9</accession>
<keyword evidence="4" id="KW-0460">Magnesium</keyword>
<keyword evidence="7" id="KW-1185">Reference proteome</keyword>
<dbReference type="SUPFAM" id="SSF52540">
    <property type="entry name" value="P-loop containing nucleoside triphosphate hydrolases"/>
    <property type="match status" value="1"/>
</dbReference>
<evidence type="ECO:0000256" key="3">
    <source>
        <dbReference type="PIRSR" id="PIRSR606689-1"/>
    </source>
</evidence>
<dbReference type="GO" id="GO:0005525">
    <property type="term" value="F:GTP binding"/>
    <property type="evidence" value="ECO:0007669"/>
    <property type="project" value="UniProtKB-KW"/>
</dbReference>
<organism evidence="6 7">
    <name type="scientific">Euplotes crassus</name>
    <dbReference type="NCBI Taxonomy" id="5936"/>
    <lineage>
        <taxon>Eukaryota</taxon>
        <taxon>Sar</taxon>
        <taxon>Alveolata</taxon>
        <taxon>Ciliophora</taxon>
        <taxon>Intramacronucleata</taxon>
        <taxon>Spirotrichea</taxon>
        <taxon>Hypotrichia</taxon>
        <taxon>Euplotida</taxon>
        <taxon>Euplotidae</taxon>
        <taxon>Moneuplotes</taxon>
    </lineage>
</organism>
<dbReference type="PANTHER" id="PTHR11711">
    <property type="entry name" value="ADP RIBOSYLATION FACTOR-RELATED"/>
    <property type="match status" value="1"/>
</dbReference>
<sequence>MGVFVSIWDKLFGEEDKNFKILILGLDQAGKTTILEKIQGKMDGEPVPTIGYNHQKVRMRNVSLDAWDLSGQERMRKIWKHYFVDTGGIIFVIDCTDFDRIEIAKDELNYLLAEPELMNIPILILANKQDIPEAMGVSQLRKNLGVVEEEHKRRIKIQESSAIQDEGLDAGFEWLVKILTNEEDDE</sequence>
<dbReference type="SMART" id="SM00175">
    <property type="entry name" value="RAB"/>
    <property type="match status" value="1"/>
</dbReference>
<dbReference type="AlphaFoldDB" id="A0AAD1XJC9"/>
<keyword evidence="1 3" id="KW-0547">Nucleotide-binding</keyword>
<dbReference type="PROSITE" id="PS51419">
    <property type="entry name" value="RAB"/>
    <property type="match status" value="1"/>
</dbReference>
<dbReference type="SMART" id="SM00173">
    <property type="entry name" value="RAS"/>
    <property type="match status" value="1"/>
</dbReference>
<proteinExistence type="inferred from homology"/>
<name>A0AAD1XJC9_EUPCR</name>
<dbReference type="SMART" id="SM00177">
    <property type="entry name" value="ARF"/>
    <property type="match status" value="1"/>
</dbReference>
<dbReference type="InterPro" id="IPR006689">
    <property type="entry name" value="Small_GTPase_ARF/SAR"/>
</dbReference>
<evidence type="ECO:0008006" key="8">
    <source>
        <dbReference type="Google" id="ProtNLM"/>
    </source>
</evidence>
<dbReference type="FunFam" id="3.40.50.300:FF:001915">
    <property type="entry name" value="ADP-ribosylation factor 6-like"/>
    <property type="match status" value="1"/>
</dbReference>
<feature type="binding site" evidence="4">
    <location>
        <position position="32"/>
    </location>
    <ligand>
        <name>Mg(2+)</name>
        <dbReference type="ChEBI" id="CHEBI:18420"/>
    </ligand>
</feature>
<reference evidence="6" key="1">
    <citation type="submission" date="2023-07" db="EMBL/GenBank/DDBJ databases">
        <authorList>
            <consortium name="AG Swart"/>
            <person name="Singh M."/>
            <person name="Singh A."/>
            <person name="Seah K."/>
            <person name="Emmerich C."/>
        </authorList>
    </citation>
    <scope>NUCLEOTIDE SEQUENCE</scope>
    <source>
        <strain evidence="6">DP1</strain>
    </source>
</reference>
<dbReference type="NCBIfam" id="TIGR00231">
    <property type="entry name" value="small_GTP"/>
    <property type="match status" value="1"/>
</dbReference>
<feature type="binding site" evidence="3">
    <location>
        <begin position="127"/>
        <end position="130"/>
    </location>
    <ligand>
        <name>GTP</name>
        <dbReference type="ChEBI" id="CHEBI:37565"/>
    </ligand>
</feature>
<feature type="binding site" evidence="4">
    <location>
        <position position="49"/>
    </location>
    <ligand>
        <name>Mg(2+)</name>
        <dbReference type="ChEBI" id="CHEBI:18420"/>
    </ligand>
</feature>
<dbReference type="InterPro" id="IPR024156">
    <property type="entry name" value="Small_GTPase_ARF"/>
</dbReference>
<dbReference type="PRINTS" id="PR00328">
    <property type="entry name" value="SAR1GTPBP"/>
</dbReference>
<evidence type="ECO:0000256" key="4">
    <source>
        <dbReference type="PIRSR" id="PIRSR606689-2"/>
    </source>
</evidence>
<dbReference type="Gene3D" id="3.40.50.300">
    <property type="entry name" value="P-loop containing nucleotide triphosphate hydrolases"/>
    <property type="match status" value="1"/>
</dbReference>
<feature type="binding site" evidence="3">
    <location>
        <begin position="25"/>
        <end position="32"/>
    </location>
    <ligand>
        <name>GTP</name>
        <dbReference type="ChEBI" id="CHEBI:37565"/>
    </ligand>
</feature>
<keyword evidence="2 3" id="KW-0342">GTP-binding</keyword>
<evidence type="ECO:0000256" key="5">
    <source>
        <dbReference type="RuleBase" id="RU003925"/>
    </source>
</evidence>
<protein>
    <recommendedName>
        <fullName evidence="8">ADP-ribosylation factor</fullName>
    </recommendedName>
</protein>
<dbReference type="GO" id="GO:0046872">
    <property type="term" value="F:metal ion binding"/>
    <property type="evidence" value="ECO:0007669"/>
    <property type="project" value="UniProtKB-KW"/>
</dbReference>
<dbReference type="SMART" id="SM00178">
    <property type="entry name" value="SAR"/>
    <property type="match status" value="1"/>
</dbReference>
<dbReference type="Pfam" id="PF00025">
    <property type="entry name" value="Arf"/>
    <property type="match status" value="1"/>
</dbReference>
<dbReference type="Proteomes" id="UP001295684">
    <property type="component" value="Unassembled WGS sequence"/>
</dbReference>